<dbReference type="InterPro" id="IPR013108">
    <property type="entry name" value="Amidohydro_3"/>
</dbReference>
<evidence type="ECO:0000313" key="3">
    <source>
        <dbReference type="EMBL" id="MFC2995397.1"/>
    </source>
</evidence>
<accession>A0ABV7BD74</accession>
<keyword evidence="1" id="KW-0732">Signal</keyword>
<organism evidence="3 4">
    <name type="scientific">Acinetobacter sichuanensis</name>
    <dbReference type="NCBI Taxonomy" id="2136183"/>
    <lineage>
        <taxon>Bacteria</taxon>
        <taxon>Pseudomonadati</taxon>
        <taxon>Pseudomonadota</taxon>
        <taxon>Gammaproteobacteria</taxon>
        <taxon>Moraxellales</taxon>
        <taxon>Moraxellaceae</taxon>
        <taxon>Acinetobacter</taxon>
    </lineage>
</organism>
<dbReference type="PANTHER" id="PTHR22642">
    <property type="entry name" value="IMIDAZOLONEPROPIONASE"/>
    <property type="match status" value="1"/>
</dbReference>
<dbReference type="PANTHER" id="PTHR22642:SF2">
    <property type="entry name" value="PROTEIN LONG AFTER FAR-RED 3"/>
    <property type="match status" value="1"/>
</dbReference>
<evidence type="ECO:0000259" key="2">
    <source>
        <dbReference type="Pfam" id="PF07969"/>
    </source>
</evidence>
<dbReference type="InterPro" id="IPR011059">
    <property type="entry name" value="Metal-dep_hydrolase_composite"/>
</dbReference>
<protein>
    <submittedName>
        <fullName evidence="3">Amidohydrolase</fullName>
        <ecNumber evidence="3">3.5.-.-</ecNumber>
    </submittedName>
</protein>
<dbReference type="Gene3D" id="3.20.20.140">
    <property type="entry name" value="Metal-dependent hydrolases"/>
    <property type="match status" value="2"/>
</dbReference>
<sequence>MKQLLQGFAVPVFKSPTFKKICLSSIAATLALSMSACSDDDDDDQTSTTQKADLIFENGTVYTVDAKHSEAEAVAVKDGKIVYVGTSAGLKDWRGDKTQVVDLNGKMLLPGFIDTHNHAYLRAESMYWVNLDTQSLDGYKQATQDFLSKHADAKQVRGVGWNLKYVLEQAESTGKSPAQLLDEIVGKDIPAVFITHGHHEVWANTRALKNAGITAQTPDPAGGFIDRDKNGQPTGILREFGAQNLVIQVLPQPDFTVDEYKNAVLSFQQDLAPQRGVTSVLVPIHYPTDSFLDAMKALDSESKLTVRYDLLQWADETRGTEQIAGFIERRAKYKGQFFKTDSIKIFGTGASSTYGSVVWDQEVLKKTVAALDKEKFRIYIHDIGPTSTYNLMLDAYEYAQQQNGQRDARHMITHVSDEAIPTIPRFLKLGVRADGHPLPKAFFDAGVALTSSSDYPVREFFPMTRIAQGVQSGIPLADMIQSHTINGAEAIFAEKETGSIEKGKAADLVIMDQNLFKVAPTALENAQVVMTVFNGKVVYDRSKVTTKNEKVTEVADGHDH</sequence>
<reference evidence="4" key="1">
    <citation type="journal article" date="2019" name="Int. J. Syst. Evol. Microbiol.">
        <title>The Global Catalogue of Microorganisms (GCM) 10K type strain sequencing project: providing services to taxonomists for standard genome sequencing and annotation.</title>
        <authorList>
            <consortium name="The Broad Institute Genomics Platform"/>
            <consortium name="The Broad Institute Genome Sequencing Center for Infectious Disease"/>
            <person name="Wu L."/>
            <person name="Ma J."/>
        </authorList>
    </citation>
    <scope>NUCLEOTIDE SEQUENCE [LARGE SCALE GENOMIC DNA]</scope>
    <source>
        <strain evidence="4">KCTC 62575</strain>
    </source>
</reference>
<proteinExistence type="predicted"/>
<dbReference type="RefSeq" id="WP_228199049.1">
    <property type="nucleotide sequence ID" value="NZ_JBHRSF010000023.1"/>
</dbReference>
<dbReference type="GO" id="GO:0016787">
    <property type="term" value="F:hydrolase activity"/>
    <property type="evidence" value="ECO:0007669"/>
    <property type="project" value="UniProtKB-KW"/>
</dbReference>
<keyword evidence="4" id="KW-1185">Reference proteome</keyword>
<dbReference type="Gene3D" id="2.30.40.10">
    <property type="entry name" value="Urease, subunit C, domain 1"/>
    <property type="match status" value="2"/>
</dbReference>
<dbReference type="Proteomes" id="UP001595455">
    <property type="component" value="Unassembled WGS sequence"/>
</dbReference>
<evidence type="ECO:0000313" key="4">
    <source>
        <dbReference type="Proteomes" id="UP001595455"/>
    </source>
</evidence>
<dbReference type="Gene3D" id="3.10.310.70">
    <property type="match status" value="1"/>
</dbReference>
<gene>
    <name evidence="3" type="ORF">ACFODO_08970</name>
</gene>
<dbReference type="Pfam" id="PF07969">
    <property type="entry name" value="Amidohydro_3"/>
    <property type="match status" value="1"/>
</dbReference>
<feature type="chain" id="PRO_5047420332" evidence="1">
    <location>
        <begin position="39"/>
        <end position="560"/>
    </location>
</feature>
<dbReference type="EMBL" id="JBHRSF010000023">
    <property type="protein sequence ID" value="MFC2995397.1"/>
    <property type="molecule type" value="Genomic_DNA"/>
</dbReference>
<dbReference type="InterPro" id="IPR032466">
    <property type="entry name" value="Metal_Hydrolase"/>
</dbReference>
<dbReference type="SUPFAM" id="SSF51556">
    <property type="entry name" value="Metallo-dependent hydrolases"/>
    <property type="match status" value="1"/>
</dbReference>
<keyword evidence="3" id="KW-0378">Hydrolase</keyword>
<evidence type="ECO:0000256" key="1">
    <source>
        <dbReference type="SAM" id="SignalP"/>
    </source>
</evidence>
<dbReference type="SUPFAM" id="SSF51338">
    <property type="entry name" value="Composite domain of metallo-dependent hydrolases"/>
    <property type="match status" value="1"/>
</dbReference>
<comment type="caution">
    <text evidence="3">The sequence shown here is derived from an EMBL/GenBank/DDBJ whole genome shotgun (WGS) entry which is preliminary data.</text>
</comment>
<feature type="domain" description="Amidohydrolase 3" evidence="2">
    <location>
        <begin position="99"/>
        <end position="539"/>
    </location>
</feature>
<dbReference type="EC" id="3.5.-.-" evidence="3"/>
<name>A0ABV7BD74_9GAMM</name>
<feature type="signal peptide" evidence="1">
    <location>
        <begin position="1"/>
        <end position="38"/>
    </location>
</feature>